<accession>A0ACA9SBN6</accession>
<keyword evidence="2" id="KW-1185">Reference proteome</keyword>
<comment type="caution">
    <text evidence="1">The sequence shown here is derived from an EMBL/GenBank/DDBJ whole genome shotgun (WGS) entry which is preliminary data.</text>
</comment>
<evidence type="ECO:0000313" key="1">
    <source>
        <dbReference type="EMBL" id="CAG8834546.1"/>
    </source>
</evidence>
<protein>
    <submittedName>
        <fullName evidence="1">7339_t:CDS:1</fullName>
    </submittedName>
</protein>
<name>A0ACA9SBN6_9GLOM</name>
<evidence type="ECO:0000313" key="2">
    <source>
        <dbReference type="Proteomes" id="UP000789920"/>
    </source>
</evidence>
<sequence length="65" mass="7922">CERVRLINFRVFLKDVGSKDDEISFYISNTNTFDDRYEGKTYHFRSVYRKGQEFRYKVPDEILTD</sequence>
<dbReference type="EMBL" id="CAJVQC010109444">
    <property type="protein sequence ID" value="CAG8834546.1"/>
    <property type="molecule type" value="Genomic_DNA"/>
</dbReference>
<organism evidence="1 2">
    <name type="scientific">Racocetra persica</name>
    <dbReference type="NCBI Taxonomy" id="160502"/>
    <lineage>
        <taxon>Eukaryota</taxon>
        <taxon>Fungi</taxon>
        <taxon>Fungi incertae sedis</taxon>
        <taxon>Mucoromycota</taxon>
        <taxon>Glomeromycotina</taxon>
        <taxon>Glomeromycetes</taxon>
        <taxon>Diversisporales</taxon>
        <taxon>Gigasporaceae</taxon>
        <taxon>Racocetra</taxon>
    </lineage>
</organism>
<gene>
    <name evidence="1" type="ORF">RPERSI_LOCUS29229</name>
</gene>
<feature type="non-terminal residue" evidence="1">
    <location>
        <position position="65"/>
    </location>
</feature>
<feature type="non-terminal residue" evidence="1">
    <location>
        <position position="1"/>
    </location>
</feature>
<dbReference type="Proteomes" id="UP000789920">
    <property type="component" value="Unassembled WGS sequence"/>
</dbReference>
<proteinExistence type="predicted"/>
<reference evidence="1" key="1">
    <citation type="submission" date="2021-06" db="EMBL/GenBank/DDBJ databases">
        <authorList>
            <person name="Kallberg Y."/>
            <person name="Tangrot J."/>
            <person name="Rosling A."/>
        </authorList>
    </citation>
    <scope>NUCLEOTIDE SEQUENCE</scope>
    <source>
        <strain evidence="1">MA461A</strain>
    </source>
</reference>